<evidence type="ECO:0000313" key="8">
    <source>
        <dbReference type="RefSeq" id="XP_020827535.1"/>
    </source>
</evidence>
<proteinExistence type="predicted"/>
<dbReference type="GeneID" id="110197834"/>
<evidence type="ECO:0000256" key="5">
    <source>
        <dbReference type="SAM" id="SignalP"/>
    </source>
</evidence>
<dbReference type="InterPro" id="IPR007110">
    <property type="entry name" value="Ig-like_dom"/>
</dbReference>
<dbReference type="SUPFAM" id="SSF48726">
    <property type="entry name" value="Immunoglobulin"/>
    <property type="match status" value="4"/>
</dbReference>
<organism evidence="7 8">
    <name type="scientific">Phascolarctos cinereus</name>
    <name type="common">Koala</name>
    <dbReference type="NCBI Taxonomy" id="38626"/>
    <lineage>
        <taxon>Eukaryota</taxon>
        <taxon>Metazoa</taxon>
        <taxon>Chordata</taxon>
        <taxon>Craniata</taxon>
        <taxon>Vertebrata</taxon>
        <taxon>Euteleostomi</taxon>
        <taxon>Mammalia</taxon>
        <taxon>Metatheria</taxon>
        <taxon>Diprotodontia</taxon>
        <taxon>Phascolarctidae</taxon>
        <taxon>Phascolarctos</taxon>
    </lineage>
</organism>
<keyword evidence="2" id="KW-1015">Disulfide bond</keyword>
<dbReference type="Gene3D" id="2.60.40.10">
    <property type="entry name" value="Immunoglobulins"/>
    <property type="match status" value="4"/>
</dbReference>
<dbReference type="Pfam" id="PF13927">
    <property type="entry name" value="Ig_3"/>
    <property type="match status" value="1"/>
</dbReference>
<keyword evidence="7" id="KW-1185">Reference proteome</keyword>
<evidence type="ECO:0000256" key="4">
    <source>
        <dbReference type="ARBA" id="ARBA00023319"/>
    </source>
</evidence>
<dbReference type="InterPro" id="IPR013783">
    <property type="entry name" value="Ig-like_fold"/>
</dbReference>
<dbReference type="Proteomes" id="UP000515140">
    <property type="component" value="Unplaced"/>
</dbReference>
<reference evidence="8" key="1">
    <citation type="submission" date="2025-08" db="UniProtKB">
        <authorList>
            <consortium name="RefSeq"/>
        </authorList>
    </citation>
    <scope>IDENTIFICATION</scope>
    <source>
        <tissue evidence="8">Spleen</tissue>
    </source>
</reference>
<keyword evidence="4" id="KW-0393">Immunoglobulin domain</keyword>
<keyword evidence="1" id="KW-0677">Repeat</keyword>
<keyword evidence="8" id="KW-0483">Metalloprotease inhibitor</keyword>
<evidence type="ECO:0000256" key="2">
    <source>
        <dbReference type="ARBA" id="ARBA00023157"/>
    </source>
</evidence>
<accession>A0A6P5IZL8</accession>
<dbReference type="InterPro" id="IPR036179">
    <property type="entry name" value="Ig-like_dom_sf"/>
</dbReference>
<sequence>MAARLTILLLLGLWLDPGMEAEAGLVVDTTPRLWIESESPSSPWANVTLQCLATNTLAMKFQLLKDGKIFSSLSALETYARFPLGPVTADNKGIYRCRIQQAENHWGLISAPVEVTGADSLPKPSLESWVNLVIRPGGSVTFRCRTRFSGLEFKLLKDGEEVFVPMMSSTDPQLIDFHLKDLEPGAGGRYSCRYRFREGPLIWSEDSESLELVLTTGTLDKPSLSVQPQDAVISRGTNVTLQCLGARPNVRFALLKKGSRQPVQVLSPAGSRADFVLSDAMAYDSGNYSCIYFETVAPFAGSPASEDVEVQVDGLFPKPTLHPLSPVVTPGKDAALRCSGRVPNSNFQLFRDGESTELEVTHQRVSEYTVDFLLRNAKPQDGGRYRCRYLTWTKPILTSEISDPAEISVTGKIL</sequence>
<dbReference type="SMART" id="SM00409">
    <property type="entry name" value="IG"/>
    <property type="match status" value="4"/>
</dbReference>
<dbReference type="GO" id="GO:0002764">
    <property type="term" value="P:immune response-regulating signaling pathway"/>
    <property type="evidence" value="ECO:0007669"/>
    <property type="project" value="TreeGrafter"/>
</dbReference>
<feature type="domain" description="Ig-like" evidence="6">
    <location>
        <begin position="222"/>
        <end position="290"/>
    </location>
</feature>
<dbReference type="PANTHER" id="PTHR11738">
    <property type="entry name" value="MHC CLASS I NK CELL RECEPTOR"/>
    <property type="match status" value="1"/>
</dbReference>
<dbReference type="RefSeq" id="XP_020827535.1">
    <property type="nucleotide sequence ID" value="XM_020971876.1"/>
</dbReference>
<dbReference type="PANTHER" id="PTHR11738:SF186">
    <property type="entry name" value="OSTEOCLAST-ASSOCIATED IMMUNOGLOBULIN-LIKE RECEPTOR"/>
    <property type="match status" value="1"/>
</dbReference>
<keyword evidence="3" id="KW-0325">Glycoprotein</keyword>
<feature type="chain" id="PRO_5027685020" evidence="5">
    <location>
        <begin position="22"/>
        <end position="414"/>
    </location>
</feature>
<dbReference type="SMART" id="SM00408">
    <property type="entry name" value="IGc2"/>
    <property type="match status" value="4"/>
</dbReference>
<dbReference type="InterPro" id="IPR003598">
    <property type="entry name" value="Ig_sub2"/>
</dbReference>
<evidence type="ECO:0000256" key="1">
    <source>
        <dbReference type="ARBA" id="ARBA00022737"/>
    </source>
</evidence>
<feature type="domain" description="Ig-like" evidence="6">
    <location>
        <begin position="317"/>
        <end position="408"/>
    </location>
</feature>
<dbReference type="InterPro" id="IPR050412">
    <property type="entry name" value="Ig-like_Receptors_ImmuneReg"/>
</dbReference>
<dbReference type="AlphaFoldDB" id="A0A6P5IZL8"/>
<dbReference type="Pfam" id="PF13895">
    <property type="entry name" value="Ig_2"/>
    <property type="match status" value="1"/>
</dbReference>
<gene>
    <name evidence="8" type="primary">LOC110197834</name>
</gene>
<evidence type="ECO:0000313" key="7">
    <source>
        <dbReference type="Proteomes" id="UP000515140"/>
    </source>
</evidence>
<dbReference type="GO" id="GO:0030414">
    <property type="term" value="F:peptidase inhibitor activity"/>
    <property type="evidence" value="ECO:0007669"/>
    <property type="project" value="UniProtKB-KW"/>
</dbReference>
<keyword evidence="8" id="KW-0481">Metalloenzyme inhibitor</keyword>
<evidence type="ECO:0000259" key="6">
    <source>
        <dbReference type="PROSITE" id="PS50835"/>
    </source>
</evidence>
<feature type="signal peptide" evidence="5">
    <location>
        <begin position="1"/>
        <end position="21"/>
    </location>
</feature>
<keyword evidence="8" id="KW-0646">Protease inhibitor</keyword>
<evidence type="ECO:0000256" key="3">
    <source>
        <dbReference type="ARBA" id="ARBA00023180"/>
    </source>
</evidence>
<dbReference type="FunFam" id="2.60.40.10:FF:000033">
    <property type="entry name" value="Killer cell immunoglobulin-like receptor"/>
    <property type="match status" value="4"/>
</dbReference>
<dbReference type="GO" id="GO:0005886">
    <property type="term" value="C:plasma membrane"/>
    <property type="evidence" value="ECO:0007669"/>
    <property type="project" value="TreeGrafter"/>
</dbReference>
<keyword evidence="5" id="KW-0732">Signal</keyword>
<name>A0A6P5IZL8_PHACI</name>
<protein>
    <submittedName>
        <fullName evidence="8">Venom metalloproteinase inhibitor DM43-like isoform X2</fullName>
    </submittedName>
</protein>
<dbReference type="PROSITE" id="PS50835">
    <property type="entry name" value="IG_LIKE"/>
    <property type="match status" value="2"/>
</dbReference>
<dbReference type="InterPro" id="IPR003599">
    <property type="entry name" value="Ig_sub"/>
</dbReference>